<accession>A0A059F1X1</accession>
<sequence>MIYIGSSPKYIFKTNKKYTKETFNCALTSCFNLILYSNYSAIISDEIKTVGIVVPVHYTSFIRTFDEKISLKESITKFFIFDDYEGKDALLFFVNNIKEERFCKIKDLLIK</sequence>
<dbReference type="VEuPathDB" id="MicrosporidiaDB:H312_01496"/>
<dbReference type="EMBL" id="KK365151">
    <property type="protein sequence ID" value="KCZ81072.1"/>
    <property type="molecule type" value="Genomic_DNA"/>
</dbReference>
<dbReference type="AlphaFoldDB" id="A0A059F1X1"/>
<dbReference type="HOGENOM" id="CLU_164173_0_0_1"/>
<reference evidence="2" key="1">
    <citation type="submission" date="2013-02" db="EMBL/GenBank/DDBJ databases">
        <authorList>
            <consortium name="The Broad Institute Genome Sequencing Platform"/>
            <person name="Cuomo C."/>
            <person name="Becnel J."/>
            <person name="Sanscrainte N."/>
            <person name="Walker B."/>
            <person name="Young S.K."/>
            <person name="Zeng Q."/>
            <person name="Gargeya S."/>
            <person name="Fitzgerald M."/>
            <person name="Haas B."/>
            <person name="Abouelleil A."/>
            <person name="Alvarado L."/>
            <person name="Arachchi H.M."/>
            <person name="Berlin A.M."/>
            <person name="Chapman S.B."/>
            <person name="Dewar J."/>
            <person name="Goldberg J."/>
            <person name="Griggs A."/>
            <person name="Gujja S."/>
            <person name="Hansen M."/>
            <person name="Howarth C."/>
            <person name="Imamovic A."/>
            <person name="Larimer J."/>
            <person name="McCowan C."/>
            <person name="Murphy C."/>
            <person name="Neiman D."/>
            <person name="Pearson M."/>
            <person name="Priest M."/>
            <person name="Roberts A."/>
            <person name="Saif S."/>
            <person name="Shea T."/>
            <person name="Sisk P."/>
            <person name="Sykes S."/>
            <person name="Wortman J."/>
            <person name="Nusbaum C."/>
            <person name="Birren B."/>
        </authorList>
    </citation>
    <scope>NUCLEOTIDE SEQUENCE [LARGE SCALE GENOMIC DNA]</scope>
    <source>
        <strain evidence="2">PRA339</strain>
    </source>
</reference>
<dbReference type="Proteomes" id="UP000030655">
    <property type="component" value="Unassembled WGS sequence"/>
</dbReference>
<evidence type="ECO:0000313" key="1">
    <source>
        <dbReference type="EMBL" id="KCZ81072.1"/>
    </source>
</evidence>
<organism evidence="1 2">
    <name type="scientific">Anncaliia algerae PRA339</name>
    <dbReference type="NCBI Taxonomy" id="1288291"/>
    <lineage>
        <taxon>Eukaryota</taxon>
        <taxon>Fungi</taxon>
        <taxon>Fungi incertae sedis</taxon>
        <taxon>Microsporidia</taxon>
        <taxon>Tubulinosematoidea</taxon>
        <taxon>Tubulinosematidae</taxon>
        <taxon>Anncaliia</taxon>
    </lineage>
</organism>
<dbReference type="OrthoDB" id="2195425at2759"/>
<name>A0A059F1X1_9MICR</name>
<reference evidence="1 2" key="2">
    <citation type="submission" date="2014-03" db="EMBL/GenBank/DDBJ databases">
        <title>The Genome Sequence of Anncaliia algerae insect isolate PRA339.</title>
        <authorList>
            <consortium name="The Broad Institute Genome Sequencing Platform"/>
            <consortium name="The Broad Institute Genome Sequencing Center for Infectious Disease"/>
            <person name="Cuomo C."/>
            <person name="Becnel J."/>
            <person name="Sanscrainte N."/>
            <person name="Walker B."/>
            <person name="Young S.K."/>
            <person name="Zeng Q."/>
            <person name="Gargeya S."/>
            <person name="Fitzgerald M."/>
            <person name="Haas B."/>
            <person name="Abouelleil A."/>
            <person name="Alvarado L."/>
            <person name="Arachchi H.M."/>
            <person name="Berlin A.M."/>
            <person name="Chapman S.B."/>
            <person name="Dewar J."/>
            <person name="Goldberg J."/>
            <person name="Griggs A."/>
            <person name="Gujja S."/>
            <person name="Hansen M."/>
            <person name="Howarth C."/>
            <person name="Imamovic A."/>
            <person name="Larimer J."/>
            <person name="McCowan C."/>
            <person name="Murphy C."/>
            <person name="Neiman D."/>
            <person name="Pearson M."/>
            <person name="Priest M."/>
            <person name="Roberts A."/>
            <person name="Saif S."/>
            <person name="Shea T."/>
            <person name="Sisk P."/>
            <person name="Sykes S."/>
            <person name="Wortman J."/>
            <person name="Nusbaum C."/>
            <person name="Birren B."/>
        </authorList>
    </citation>
    <scope>NUCLEOTIDE SEQUENCE [LARGE SCALE GENOMIC DNA]</scope>
    <source>
        <strain evidence="1 2">PRA339</strain>
    </source>
</reference>
<keyword evidence="2" id="KW-1185">Reference proteome</keyword>
<proteinExistence type="predicted"/>
<protein>
    <submittedName>
        <fullName evidence="1">Uncharacterized protein</fullName>
    </submittedName>
</protein>
<evidence type="ECO:0000313" key="2">
    <source>
        <dbReference type="Proteomes" id="UP000030655"/>
    </source>
</evidence>
<gene>
    <name evidence="1" type="ORF">H312_01496</name>
</gene>